<dbReference type="AlphaFoldDB" id="A0A556M9F8"/>
<evidence type="ECO:0000313" key="4">
    <source>
        <dbReference type="Proteomes" id="UP000318733"/>
    </source>
</evidence>
<dbReference type="Proteomes" id="UP000318733">
    <property type="component" value="Unassembled WGS sequence"/>
</dbReference>
<keyword evidence="2" id="KW-0812">Transmembrane</keyword>
<comment type="caution">
    <text evidence="3">The sequence shown here is derived from an EMBL/GenBank/DDBJ whole genome shotgun (WGS) entry which is preliminary data.</text>
</comment>
<gene>
    <name evidence="3" type="ORF">FO440_22255</name>
</gene>
<keyword evidence="2" id="KW-1133">Transmembrane helix</keyword>
<evidence type="ECO:0000313" key="3">
    <source>
        <dbReference type="EMBL" id="TSJ36554.1"/>
    </source>
</evidence>
<proteinExistence type="predicted"/>
<sequence>MKKAMTLTGIILLVYDFAYAQPNVENKDSHSYIALISAILPYLCFLLVIFFIIKQSRFETKQNARHERLKRSVADTENEIRTLNRRQHSATGTDNEFAIAKLGDQLAEIKIALQLLQADPIKAPLEPSLPVVEEITGLREPTPPEPQEVQTPEEIFYLSTPNADGSFNVSSAQMNYKPGASIYRFKKTAPNLAMFKIDEREDAVKLALQYSDKNIDPVCEPVNAYSRNAKKVKTPTGGDGQATLLDDKWVVTQKAKVFYE</sequence>
<evidence type="ECO:0000256" key="1">
    <source>
        <dbReference type="SAM" id="Coils"/>
    </source>
</evidence>
<evidence type="ECO:0000256" key="2">
    <source>
        <dbReference type="SAM" id="Phobius"/>
    </source>
</evidence>
<name>A0A556M9F8_9SPHI</name>
<feature type="transmembrane region" description="Helical" evidence="2">
    <location>
        <begin position="30"/>
        <end position="53"/>
    </location>
</feature>
<dbReference type="RefSeq" id="WP_144250521.1">
    <property type="nucleotide sequence ID" value="NZ_VLPK01000006.1"/>
</dbReference>
<keyword evidence="1" id="KW-0175">Coiled coil</keyword>
<reference evidence="3 4" key="1">
    <citation type="submission" date="2019-07" db="EMBL/GenBank/DDBJ databases">
        <authorList>
            <person name="Huq M.A."/>
        </authorList>
    </citation>
    <scope>NUCLEOTIDE SEQUENCE [LARGE SCALE GENOMIC DNA]</scope>
    <source>
        <strain evidence="3 4">MAH-19</strain>
    </source>
</reference>
<organism evidence="3 4">
    <name type="scientific">Mucilaginibacter corticis</name>
    <dbReference type="NCBI Taxonomy" id="2597670"/>
    <lineage>
        <taxon>Bacteria</taxon>
        <taxon>Pseudomonadati</taxon>
        <taxon>Bacteroidota</taxon>
        <taxon>Sphingobacteriia</taxon>
        <taxon>Sphingobacteriales</taxon>
        <taxon>Sphingobacteriaceae</taxon>
        <taxon>Mucilaginibacter</taxon>
    </lineage>
</organism>
<feature type="coiled-coil region" evidence="1">
    <location>
        <begin position="66"/>
        <end position="119"/>
    </location>
</feature>
<dbReference type="OrthoDB" id="942214at2"/>
<accession>A0A556M9F8</accession>
<protein>
    <submittedName>
        <fullName evidence="3">Uncharacterized protein</fullName>
    </submittedName>
</protein>
<keyword evidence="4" id="KW-1185">Reference proteome</keyword>
<dbReference type="EMBL" id="VLPK01000006">
    <property type="protein sequence ID" value="TSJ36554.1"/>
    <property type="molecule type" value="Genomic_DNA"/>
</dbReference>
<keyword evidence="2" id="KW-0472">Membrane</keyword>